<feature type="region of interest" description="Disordered" evidence="1">
    <location>
        <begin position="94"/>
        <end position="129"/>
    </location>
</feature>
<name>A0AA95J467_9VIRU</name>
<dbReference type="Proteomes" id="UP001185135">
    <property type="component" value="Segment"/>
</dbReference>
<gene>
    <name evidence="2" type="ORF">pkur_cds_223</name>
</gene>
<organism evidence="2 3">
    <name type="scientific">Pandoravirus kuranda</name>
    <dbReference type="NCBI Taxonomy" id="3019033"/>
    <lineage>
        <taxon>Viruses</taxon>
        <taxon>Pandoravirus</taxon>
    </lineage>
</organism>
<evidence type="ECO:0000313" key="3">
    <source>
        <dbReference type="Proteomes" id="UP001185135"/>
    </source>
</evidence>
<proteinExistence type="predicted"/>
<reference evidence="2" key="1">
    <citation type="submission" date="2022-06" db="EMBL/GenBank/DDBJ databases">
        <authorList>
            <person name="Legendre M."/>
            <person name="Claverie J.-M."/>
            <person name="Alempic J.-M."/>
            <person name="Abergel C."/>
        </authorList>
    </citation>
    <scope>NUCLEOTIDE SEQUENCE</scope>
    <source>
        <strain evidence="2">Kuranda</strain>
    </source>
</reference>
<sequence length="193" mass="20713">MSDTAAWSPVAGPPKVAVIVAVVAVVANGCSAGERVFSVGVCAREARTGYTVCCCGRATTARERRSHIPTRFGLAGALDIIADPGWDDWGTWVAENDADSDGGRSDDDSDDDVEDGGAKDSGRLGNGVWTKNRPIVQSRWESMSTSCHTHEAVDGSKYKSRPRQPCAALKQSNAHLSAMRTHPIAARLWWPWC</sequence>
<evidence type="ECO:0000313" key="2">
    <source>
        <dbReference type="EMBL" id="WBR14398.1"/>
    </source>
</evidence>
<dbReference type="EMBL" id="ON887157">
    <property type="protein sequence ID" value="WBR14398.1"/>
    <property type="molecule type" value="Genomic_DNA"/>
</dbReference>
<evidence type="ECO:0000256" key="1">
    <source>
        <dbReference type="SAM" id="MobiDB-lite"/>
    </source>
</evidence>
<accession>A0AA95J467</accession>
<protein>
    <submittedName>
        <fullName evidence="2">Uncharacterized protein</fullName>
    </submittedName>
</protein>